<gene>
    <name evidence="2" type="ORF">P43SY_001479</name>
</gene>
<dbReference type="Proteomes" id="UP001209570">
    <property type="component" value="Unassembled WGS sequence"/>
</dbReference>
<feature type="region of interest" description="Disordered" evidence="1">
    <location>
        <begin position="40"/>
        <end position="165"/>
    </location>
</feature>
<proteinExistence type="predicted"/>
<dbReference type="AlphaFoldDB" id="A0AAD5QCI3"/>
<comment type="caution">
    <text evidence="2">The sequence shown here is derived from an EMBL/GenBank/DDBJ whole genome shotgun (WGS) entry which is preliminary data.</text>
</comment>
<name>A0AAD5QCI3_PYTIN</name>
<evidence type="ECO:0000313" key="3">
    <source>
        <dbReference type="Proteomes" id="UP001209570"/>
    </source>
</evidence>
<sequence>MGTGGAASDRDIQASNAPTTSVDGPKSVVAVPAWRGFAALLQQDAHASRSARSPPPTPPPPPASSTGAAAAAAEVAETRDKEPAQALLSLLHVKRSAAASDSDGEKPYENDDEDDEDDDADDADDTSAAASAPPTPFYRGMSSNEAQRPKKKKRKSTHTARKQEEMAHLTEEIRRMSAKLAFLRGQVFAPGYAQHSPDSEGESVVVPPQVSNAVLRHSILTQQFHFASARSMMSQFIASDLATPLHSMIHLPRSPIERRAILLAVKPSYIDISTRFMAERCRFIDPLRPHACNERFVTPAGDACSIRFYVDQFDAALTVKDVFTAISYYMFNLELHITETAGHITIREDDDSGDPGMSQHRLVSTTALGAMIETNVVVFSQYDPEADSGICTATYVDRDDLHPYRPLERVRQDVTAVLTIARESGCVVLRRWAYVRVHHPRCPTVPRAAWSAIQETVGQWGDLMMQSIRQHLHIK</sequence>
<dbReference type="EMBL" id="JAKCXM010000064">
    <property type="protein sequence ID" value="KAJ0404359.1"/>
    <property type="molecule type" value="Genomic_DNA"/>
</dbReference>
<evidence type="ECO:0000313" key="2">
    <source>
        <dbReference type="EMBL" id="KAJ0404359.1"/>
    </source>
</evidence>
<accession>A0AAD5QCI3</accession>
<feature type="compositionally biased region" description="Pro residues" evidence="1">
    <location>
        <begin position="53"/>
        <end position="63"/>
    </location>
</feature>
<keyword evidence="3" id="KW-1185">Reference proteome</keyword>
<feature type="compositionally biased region" description="Polar residues" evidence="1">
    <location>
        <begin position="13"/>
        <end position="22"/>
    </location>
</feature>
<feature type="compositionally biased region" description="Acidic residues" evidence="1">
    <location>
        <begin position="110"/>
        <end position="125"/>
    </location>
</feature>
<organism evidence="2 3">
    <name type="scientific">Pythium insidiosum</name>
    <name type="common">Pythiosis disease agent</name>
    <dbReference type="NCBI Taxonomy" id="114742"/>
    <lineage>
        <taxon>Eukaryota</taxon>
        <taxon>Sar</taxon>
        <taxon>Stramenopiles</taxon>
        <taxon>Oomycota</taxon>
        <taxon>Peronosporomycetes</taxon>
        <taxon>Pythiales</taxon>
        <taxon>Pythiaceae</taxon>
        <taxon>Pythium</taxon>
    </lineage>
</organism>
<feature type="region of interest" description="Disordered" evidence="1">
    <location>
        <begin position="1"/>
        <end position="26"/>
    </location>
</feature>
<feature type="compositionally biased region" description="Low complexity" evidence="1">
    <location>
        <begin position="64"/>
        <end position="73"/>
    </location>
</feature>
<protein>
    <submittedName>
        <fullName evidence="2">Uncharacterized protein</fullName>
    </submittedName>
</protein>
<evidence type="ECO:0000256" key="1">
    <source>
        <dbReference type="SAM" id="MobiDB-lite"/>
    </source>
</evidence>
<reference evidence="2" key="1">
    <citation type="submission" date="2021-12" db="EMBL/GenBank/DDBJ databases">
        <title>Prjna785345.</title>
        <authorList>
            <person name="Rujirawat T."/>
            <person name="Krajaejun T."/>
        </authorList>
    </citation>
    <scope>NUCLEOTIDE SEQUENCE</scope>
    <source>
        <strain evidence="2">Pi057C3</strain>
    </source>
</reference>
<feature type="compositionally biased region" description="Basic residues" evidence="1">
    <location>
        <begin position="149"/>
        <end position="160"/>
    </location>
</feature>